<evidence type="ECO:0000313" key="2">
    <source>
        <dbReference type="Proteomes" id="UP000685013"/>
    </source>
</evidence>
<organism evidence="1 2">
    <name type="scientific">Cucurbita argyrosperma subsp. sororia</name>
    <dbReference type="NCBI Taxonomy" id="37648"/>
    <lineage>
        <taxon>Eukaryota</taxon>
        <taxon>Viridiplantae</taxon>
        <taxon>Streptophyta</taxon>
        <taxon>Embryophyta</taxon>
        <taxon>Tracheophyta</taxon>
        <taxon>Spermatophyta</taxon>
        <taxon>Magnoliopsida</taxon>
        <taxon>eudicotyledons</taxon>
        <taxon>Gunneridae</taxon>
        <taxon>Pentapetalae</taxon>
        <taxon>rosids</taxon>
        <taxon>fabids</taxon>
        <taxon>Cucurbitales</taxon>
        <taxon>Cucurbitaceae</taxon>
        <taxon>Cucurbiteae</taxon>
        <taxon>Cucurbita</taxon>
    </lineage>
</organism>
<dbReference type="AlphaFoldDB" id="A0AAV6LWB5"/>
<evidence type="ECO:0000313" key="1">
    <source>
        <dbReference type="EMBL" id="KAG6571252.1"/>
    </source>
</evidence>
<dbReference type="Proteomes" id="UP000685013">
    <property type="component" value="Chromosome 20"/>
</dbReference>
<proteinExistence type="predicted"/>
<feature type="non-terminal residue" evidence="1">
    <location>
        <position position="1"/>
    </location>
</feature>
<name>A0AAV6LWB5_9ROSI</name>
<reference evidence="1 2" key="1">
    <citation type="journal article" date="2021" name="Hortic Res">
        <title>The domestication of Cucurbita argyrosperma as revealed by the genome of its wild relative.</title>
        <authorList>
            <person name="Barrera-Redondo J."/>
            <person name="Sanchez-de la Vega G."/>
            <person name="Aguirre-Liguori J.A."/>
            <person name="Castellanos-Morales G."/>
            <person name="Gutierrez-Guerrero Y.T."/>
            <person name="Aguirre-Dugua X."/>
            <person name="Aguirre-Planter E."/>
            <person name="Tenaillon M.I."/>
            <person name="Lira-Saade R."/>
            <person name="Eguiarte L.E."/>
        </authorList>
    </citation>
    <scope>NUCLEOTIDE SEQUENCE [LARGE SCALE GENOMIC DNA]</scope>
    <source>
        <strain evidence="1">JBR-2021</strain>
    </source>
</reference>
<protein>
    <submittedName>
        <fullName evidence="1">Uncharacterized protein</fullName>
    </submittedName>
</protein>
<sequence length="124" mass="14554">MELRALVQAKEGLELDLKKNADEKKQSQMDGVGDRICRLFESERLKNVEIERLKDENNALVLKVEEEREKWMNVCCERDGIKANSYGLLEEIGDLIKKMIEMEKNERRALEEREDLKVKCEVVN</sequence>
<accession>A0AAV6LWB5</accession>
<comment type="caution">
    <text evidence="1">The sequence shown here is derived from an EMBL/GenBank/DDBJ whole genome shotgun (WGS) entry which is preliminary data.</text>
</comment>
<gene>
    <name evidence="1" type="ORF">SDJN03_30167</name>
</gene>
<keyword evidence="2" id="KW-1185">Reference proteome</keyword>
<dbReference type="EMBL" id="JAGKQH010000020">
    <property type="protein sequence ID" value="KAG6571252.1"/>
    <property type="molecule type" value="Genomic_DNA"/>
</dbReference>